<dbReference type="EMBL" id="BAAAQY010000001">
    <property type="protein sequence ID" value="GAA2223689.1"/>
    <property type="molecule type" value="Genomic_DNA"/>
</dbReference>
<evidence type="ECO:0008006" key="3">
    <source>
        <dbReference type="Google" id="ProtNLM"/>
    </source>
</evidence>
<comment type="caution">
    <text evidence="1">The sequence shown here is derived from an EMBL/GenBank/DDBJ whole genome shotgun (WGS) entry which is preliminary data.</text>
</comment>
<proteinExistence type="predicted"/>
<evidence type="ECO:0000313" key="2">
    <source>
        <dbReference type="Proteomes" id="UP001500929"/>
    </source>
</evidence>
<evidence type="ECO:0000313" key="1">
    <source>
        <dbReference type="EMBL" id="GAA2223689.1"/>
    </source>
</evidence>
<protein>
    <recommendedName>
        <fullName evidence="3">DUF4192 family protein</fullName>
    </recommendedName>
</protein>
<reference evidence="1 2" key="1">
    <citation type="journal article" date="2019" name="Int. J. Syst. Evol. Microbiol.">
        <title>The Global Catalogue of Microorganisms (GCM) 10K type strain sequencing project: providing services to taxonomists for standard genome sequencing and annotation.</title>
        <authorList>
            <consortium name="The Broad Institute Genomics Platform"/>
            <consortium name="The Broad Institute Genome Sequencing Center for Infectious Disease"/>
            <person name="Wu L."/>
            <person name="Ma J."/>
        </authorList>
    </citation>
    <scope>NUCLEOTIDE SEQUENCE [LARGE SCALE GENOMIC DNA]</scope>
    <source>
        <strain evidence="1 2">JCM 16117</strain>
    </source>
</reference>
<gene>
    <name evidence="1" type="ORF">GCM10009851_03610</name>
</gene>
<dbReference type="Pfam" id="PF13830">
    <property type="entry name" value="DUF4192"/>
    <property type="match status" value="2"/>
</dbReference>
<dbReference type="InterPro" id="IPR025447">
    <property type="entry name" value="DUF4192"/>
</dbReference>
<dbReference type="Proteomes" id="UP001500929">
    <property type="component" value="Unassembled WGS sequence"/>
</dbReference>
<name>A0ABN3D8W5_9MICO</name>
<sequence>MSESTIVLDRSPVTVLEPLLADLDSVLGFRPTRSLALRIRRPARPFAVLRLDLPGPPASRQEGERLAAAVVGLLARVPGAGSLDLVAFGEPSARVSTTRAAPGCAPDAGGRAEPPAEEARRLLAAVSAVRRGAQAAGYAVLEGWCVSGERALEAFSARGPGARSGPGSGEGAARGWIEVSPGPELKPAGGGGDVHSGGFVPIPEASEQCRARSLATLAALGGSKAGSGPDWMAERVRLWHEALAREAPPSEARSVELGAWLQHKRVRDGVLVMCAWGLDAGLRVLPGGSRQEADRYFGAVLGEGSVAPDDVRVRAAVELLRRIVECSPVTLAAAPLTILAWLEWTRGRGSVCGAYLRLALLADADYELAVLLGEATSHGRVPEWVRP</sequence>
<accession>A0ABN3D8W5</accession>
<organism evidence="1 2">
    <name type="scientific">Herbiconiux moechotypicola</name>
    <dbReference type="NCBI Taxonomy" id="637393"/>
    <lineage>
        <taxon>Bacteria</taxon>
        <taxon>Bacillati</taxon>
        <taxon>Actinomycetota</taxon>
        <taxon>Actinomycetes</taxon>
        <taxon>Micrococcales</taxon>
        <taxon>Microbacteriaceae</taxon>
        <taxon>Herbiconiux</taxon>
    </lineage>
</organism>
<keyword evidence="2" id="KW-1185">Reference proteome</keyword>
<dbReference type="RefSeq" id="WP_259477702.1">
    <property type="nucleotide sequence ID" value="NZ_BAAAQY010000001.1"/>
</dbReference>